<dbReference type="InterPro" id="IPR050263">
    <property type="entry name" value="Bact_Fimbrial_Adh_Pro"/>
</dbReference>
<dbReference type="Proteomes" id="UP000280271">
    <property type="component" value="Unassembled WGS sequence"/>
</dbReference>
<dbReference type="EMBL" id="RCHC01000004">
    <property type="protein sequence ID" value="RLL23035.1"/>
    <property type="molecule type" value="Genomic_DNA"/>
</dbReference>
<accession>A0ABX9TXM2</accession>
<keyword evidence="4" id="KW-1185">Reference proteome</keyword>
<feature type="domain" description="Fimbrial-type adhesion" evidence="2">
    <location>
        <begin position="257"/>
        <end position="440"/>
    </location>
</feature>
<evidence type="ECO:0000313" key="4">
    <source>
        <dbReference type="Proteomes" id="UP000280271"/>
    </source>
</evidence>
<gene>
    <name evidence="3" type="ORF">D9K81_04565</name>
</gene>
<comment type="caution">
    <text evidence="3">The sequence shown here is derived from an EMBL/GenBank/DDBJ whole genome shotgun (WGS) entry which is preliminary data.</text>
</comment>
<feature type="signal peptide" evidence="1">
    <location>
        <begin position="1"/>
        <end position="22"/>
    </location>
</feature>
<feature type="chain" id="PRO_5046681096" evidence="1">
    <location>
        <begin position="23"/>
        <end position="440"/>
    </location>
</feature>
<dbReference type="Gene3D" id="2.60.40.1090">
    <property type="entry name" value="Fimbrial-type adhesion domain"/>
    <property type="match status" value="1"/>
</dbReference>
<dbReference type="RefSeq" id="WP_120373997.1">
    <property type="nucleotide sequence ID" value="NZ_RCHC01000004.1"/>
</dbReference>
<sequence>MKQLFKLFLLLISIIVATASHARCERTYTALNASDSYATPLNFGALNLSSAYLQPVGTVLGHTVVPPSHRGIAPSTVIWTCDEADLANAYFLVATNGDEPFGGHVEVGVADGLAGVYATWWQYVGLKQSMDNVVFSRYWKRLDIKNYNLVNGRAEIRLMDIPPLEATLYKVSSLPYYSRGSFCNTNMIKSGTYQRGLLSNSTASYTSCNQPSAYIQLGGNSNVTFYGWTPDKEGADSNSSFNFWAGFGIGYGLNTSSSTLTQAQTCVARNATPTVNFPSIAAAQLRSGATAEAQFNVEIECSNTAVSGTATDQVAIGFQPSNSAYVNAQNLNLTNANGSSNYLISDDYTNTQSAKGVGIKLQNANTQTDMLFLNQYAISGGGQSAGWYPVLDGNPSQTGSQQAGYTSYMQQYRAILQKLPNEDPKPGKVKASATVVVKVQ</sequence>
<evidence type="ECO:0000256" key="1">
    <source>
        <dbReference type="SAM" id="SignalP"/>
    </source>
</evidence>
<dbReference type="PANTHER" id="PTHR33420:SF10">
    <property type="entry name" value="FIMBRIAE MAJOR SUBUNIT"/>
    <property type="match status" value="1"/>
</dbReference>
<reference evidence="3 4" key="1">
    <citation type="submission" date="2018-09" db="EMBL/GenBank/DDBJ databases">
        <title>The draft genome of Acinetobacter sp. strains.</title>
        <authorList>
            <person name="Qin J."/>
            <person name="Feng Y."/>
            <person name="Zong Z."/>
        </authorList>
    </citation>
    <scope>NUCLEOTIDE SEQUENCE [LARGE SCALE GENOMIC DNA]</scope>
    <source>
        <strain evidence="3 4">WCHAc060005</strain>
    </source>
</reference>
<dbReference type="InterPro" id="IPR000259">
    <property type="entry name" value="Adhesion_dom_fimbrial"/>
</dbReference>
<dbReference type="Pfam" id="PF00419">
    <property type="entry name" value="Fimbrial"/>
    <property type="match status" value="1"/>
</dbReference>
<organism evidence="3 4">
    <name type="scientific">Acinetobacter chengduensis</name>
    <dbReference type="NCBI Taxonomy" id="2420890"/>
    <lineage>
        <taxon>Bacteria</taxon>
        <taxon>Pseudomonadati</taxon>
        <taxon>Pseudomonadota</taxon>
        <taxon>Gammaproteobacteria</taxon>
        <taxon>Moraxellales</taxon>
        <taxon>Moraxellaceae</taxon>
        <taxon>Acinetobacter</taxon>
    </lineage>
</organism>
<dbReference type="PANTHER" id="PTHR33420">
    <property type="entry name" value="FIMBRIAL SUBUNIT ELFA-RELATED"/>
    <property type="match status" value="1"/>
</dbReference>
<proteinExistence type="predicted"/>
<keyword evidence="1" id="KW-0732">Signal</keyword>
<dbReference type="SUPFAM" id="SSF49401">
    <property type="entry name" value="Bacterial adhesins"/>
    <property type="match status" value="1"/>
</dbReference>
<dbReference type="PIRSF" id="PIRSF029766">
    <property type="entry name" value="UCP029766"/>
    <property type="match status" value="1"/>
</dbReference>
<evidence type="ECO:0000313" key="3">
    <source>
        <dbReference type="EMBL" id="RLL23035.1"/>
    </source>
</evidence>
<evidence type="ECO:0000259" key="2">
    <source>
        <dbReference type="Pfam" id="PF00419"/>
    </source>
</evidence>
<protein>
    <submittedName>
        <fullName evidence="3">Adhesin</fullName>
    </submittedName>
</protein>
<dbReference type="InterPro" id="IPR036937">
    <property type="entry name" value="Adhesion_dom_fimbrial_sf"/>
</dbReference>
<dbReference type="InterPro" id="IPR011228">
    <property type="entry name" value="UCP029766"/>
</dbReference>
<name>A0ABX9TXM2_9GAMM</name>
<dbReference type="InterPro" id="IPR008966">
    <property type="entry name" value="Adhesion_dom_sf"/>
</dbReference>